<organism evidence="1 2">
    <name type="scientific">Salmonella phage vB_SenM-1</name>
    <dbReference type="NCBI Taxonomy" id="2732255"/>
    <lineage>
        <taxon>Viruses</taxon>
        <taxon>Duplodnaviria</taxon>
        <taxon>Heunggongvirae</taxon>
        <taxon>Uroviricota</taxon>
        <taxon>Caudoviricetes</taxon>
        <taxon>Rosemountvirus</taxon>
        <taxon>Rosemountvirus SE13</taxon>
    </lineage>
</organism>
<evidence type="ECO:0000313" key="1">
    <source>
        <dbReference type="EMBL" id="QJQ40007.1"/>
    </source>
</evidence>
<sequence length="30" mass="3456">MRVSSECSSILLADRDLVKAVMCEVRFLQR</sequence>
<dbReference type="EMBL" id="MT012730">
    <property type="protein sequence ID" value="QJQ40007.1"/>
    <property type="molecule type" value="Genomic_DNA"/>
</dbReference>
<accession>A0A6M4BEF4</accession>
<reference evidence="2" key="1">
    <citation type="submission" date="2020-02" db="EMBL/GenBank/DDBJ databases">
        <title>A series of three bacteriophages infecting Salmonella enterica strains and being potentially suitable for phage therapy.</title>
        <authorList>
            <person name="Kosznik-Kwasnicka K."/>
            <person name="Cieminska K."/>
            <person name="Grabski M."/>
            <person name="Grabowski L."/>
            <person name="Jurczak-Kurek A."/>
            <person name="Wegrzyn G."/>
            <person name="Wegrzyn A."/>
        </authorList>
    </citation>
    <scope>NUCLEOTIDE SEQUENCE [LARGE SCALE GENOMIC DNA]</scope>
</reference>
<name>A0A6M4BEF4_9CAUD</name>
<proteinExistence type="predicted"/>
<dbReference type="Proteomes" id="UP000503581">
    <property type="component" value="Genome"/>
</dbReference>
<evidence type="ECO:0000313" key="2">
    <source>
        <dbReference type="Proteomes" id="UP000503581"/>
    </source>
</evidence>
<protein>
    <submittedName>
        <fullName evidence="1">Uncharacterized protein</fullName>
    </submittedName>
</protein>
<gene>
    <name evidence="1" type="ORF">vBSenM1_07</name>
</gene>